<evidence type="ECO:0000313" key="2">
    <source>
        <dbReference type="EMBL" id="GGB14146.1"/>
    </source>
</evidence>
<dbReference type="AlphaFoldDB" id="A0A916WMC6"/>
<comment type="caution">
    <text evidence="2">The sequence shown here is derived from an EMBL/GenBank/DDBJ whole genome shotgun (WGS) entry which is preliminary data.</text>
</comment>
<dbReference type="InterPro" id="IPR024083">
    <property type="entry name" value="Fumarase/histidase_N"/>
</dbReference>
<dbReference type="GO" id="GO:0016841">
    <property type="term" value="F:ammonia-lyase activity"/>
    <property type="evidence" value="ECO:0007669"/>
    <property type="project" value="UniProtKB-ARBA"/>
</dbReference>
<evidence type="ECO:0000313" key="3">
    <source>
        <dbReference type="Proteomes" id="UP000606922"/>
    </source>
</evidence>
<keyword evidence="3" id="KW-1185">Reference proteome</keyword>
<organism evidence="2 3">
    <name type="scientific">Conyzicola nivalis</name>
    <dbReference type="NCBI Taxonomy" id="1477021"/>
    <lineage>
        <taxon>Bacteria</taxon>
        <taxon>Bacillati</taxon>
        <taxon>Actinomycetota</taxon>
        <taxon>Actinomycetes</taxon>
        <taxon>Micrococcales</taxon>
        <taxon>Microbacteriaceae</taxon>
        <taxon>Conyzicola</taxon>
    </lineage>
</organism>
<gene>
    <name evidence="2" type="ORF">GCM10010979_30800</name>
</gene>
<dbReference type="Gene3D" id="1.20.200.10">
    <property type="entry name" value="Fumarase/aspartase (Central domain)"/>
    <property type="match status" value="1"/>
</dbReference>
<dbReference type="RefSeq" id="WP_188511640.1">
    <property type="nucleotide sequence ID" value="NZ_BMGB01000002.1"/>
</dbReference>
<dbReference type="Pfam" id="PF00221">
    <property type="entry name" value="Lyase_aromatic"/>
    <property type="match status" value="1"/>
</dbReference>
<dbReference type="SUPFAM" id="SSF48557">
    <property type="entry name" value="L-aspartase-like"/>
    <property type="match status" value="1"/>
</dbReference>
<dbReference type="InterPro" id="IPR008948">
    <property type="entry name" value="L-Aspartase-like"/>
</dbReference>
<protein>
    <submittedName>
        <fullName evidence="2">Histidine ammonia-lyase</fullName>
    </submittedName>
</protein>
<name>A0A916WMC6_9MICO</name>
<dbReference type="InterPro" id="IPR001106">
    <property type="entry name" value="Aromatic_Lyase"/>
</dbReference>
<evidence type="ECO:0000256" key="1">
    <source>
        <dbReference type="ARBA" id="ARBA00023239"/>
    </source>
</evidence>
<dbReference type="PANTHER" id="PTHR10362">
    <property type="entry name" value="HISTIDINE AMMONIA-LYASE"/>
    <property type="match status" value="1"/>
</dbReference>
<sequence>MPILSRQAVSIADVVAIARTNERVGFASILERDLQASRDVVEGVLALGQPVYGLNTELGAGRNVVVSTETLEEYQRRTIRNSGGGLGEPLSQEQARAVIAARLVGFSRGGAGVTVALAAQYRELLNRDVYPLVPRTGSVGAADLTHLAAIAAVATGGGFAIVDGAVVPGAVALDAVGLAPVTLQPHEAIATLSANSYSIGVGSLVVTDLRALARVADLVSAASLVALGAHGAGGNLSPFDERVQAAHAIGPQAVSAGRIRSLLESSSLASGVSSTQDAISFRSVPQVHGSLGVAIARLATALELELNSRTENPLVDVASGSLVSGGNFFALELALAFENLRVVVAHVAAMSERRISQLSTLGVGLRRSGSNAVPGLAWYSAAAQLAELRHLAGSVTLAGSSLSEGVEDHSSNAALALQALERSVELLGSILAVEAMCAVELIEVGEADAGTVLTPVVAAVGGVVREAEPLEARVRSVLALLVTAAS</sequence>
<keyword evidence="1" id="KW-0456">Lyase</keyword>
<reference evidence="2" key="2">
    <citation type="submission" date="2020-09" db="EMBL/GenBank/DDBJ databases">
        <authorList>
            <person name="Sun Q."/>
            <person name="Zhou Y."/>
        </authorList>
    </citation>
    <scope>NUCLEOTIDE SEQUENCE</scope>
    <source>
        <strain evidence="2">CGMCC 1.12813</strain>
    </source>
</reference>
<dbReference type="Proteomes" id="UP000606922">
    <property type="component" value="Unassembled WGS sequence"/>
</dbReference>
<reference evidence="2" key="1">
    <citation type="journal article" date="2014" name="Int. J. Syst. Evol. Microbiol.">
        <title>Complete genome sequence of Corynebacterium casei LMG S-19264T (=DSM 44701T), isolated from a smear-ripened cheese.</title>
        <authorList>
            <consortium name="US DOE Joint Genome Institute (JGI-PGF)"/>
            <person name="Walter F."/>
            <person name="Albersmeier A."/>
            <person name="Kalinowski J."/>
            <person name="Ruckert C."/>
        </authorList>
    </citation>
    <scope>NUCLEOTIDE SEQUENCE</scope>
    <source>
        <strain evidence="2">CGMCC 1.12813</strain>
    </source>
</reference>
<proteinExistence type="predicted"/>
<accession>A0A916WMC6</accession>
<dbReference type="CDD" id="cd00332">
    <property type="entry name" value="PAL-HAL"/>
    <property type="match status" value="1"/>
</dbReference>
<dbReference type="EMBL" id="BMGB01000002">
    <property type="protein sequence ID" value="GGB14146.1"/>
    <property type="molecule type" value="Genomic_DNA"/>
</dbReference>
<dbReference type="Gene3D" id="1.10.275.10">
    <property type="entry name" value="Fumarase/aspartase (N-terminal domain)"/>
    <property type="match status" value="1"/>
</dbReference>